<accession>A0A7T2YZC9</accession>
<sequence length="179" mass="20472">MLKLQSLRNLLAQCIPDLARTPENLIITGDNGQIVATGTQSLSFEYRYTAFVTVLDFAGHADALMVPVLAWCKVHQADLFASKEKSERAIRFNVEPLNATTCDIGIEIDLTERAIVKADPDHPTRVRISHPDEPGQVGLQRFDGQDINQLEQWELWWRDEQLLARWEFRPPGFRERFGQ</sequence>
<protein>
    <submittedName>
        <fullName evidence="1">Phage tail protein</fullName>
    </submittedName>
</protein>
<dbReference type="EMBL" id="CP065748">
    <property type="protein sequence ID" value="QPS84476.1"/>
    <property type="molecule type" value="Genomic_DNA"/>
</dbReference>
<keyword evidence="2" id="KW-1185">Reference proteome</keyword>
<evidence type="ECO:0000313" key="2">
    <source>
        <dbReference type="Proteomes" id="UP000595064"/>
    </source>
</evidence>
<dbReference type="AlphaFoldDB" id="A0A7T2YZC9"/>
<dbReference type="KEGG" id="dla:I6G47_16040"/>
<dbReference type="Proteomes" id="UP000595064">
    <property type="component" value="Chromosome"/>
</dbReference>
<evidence type="ECO:0000313" key="1">
    <source>
        <dbReference type="EMBL" id="QPS84476.1"/>
    </source>
</evidence>
<name>A0A7T2YZC9_9BURK</name>
<dbReference type="Pfam" id="PF06891">
    <property type="entry name" value="P2_Phage_GpR"/>
    <property type="match status" value="1"/>
</dbReference>
<dbReference type="InterPro" id="IPR009678">
    <property type="entry name" value="Phage_tail_completion_R"/>
</dbReference>
<proteinExistence type="predicted"/>
<reference evidence="1 2" key="1">
    <citation type="submission" date="2020-12" db="EMBL/GenBank/DDBJ databases">
        <title>FDA dAtabase for Regulatory Grade micrObial Sequences (FDA-ARGOS): Supporting development and validation of Infectious Disease Dx tests.</title>
        <authorList>
            <person name="Sproer C."/>
            <person name="Gronow S."/>
            <person name="Severitt S."/>
            <person name="Schroder I."/>
            <person name="Tallon L."/>
            <person name="Sadzewicz L."/>
            <person name="Zhao X."/>
            <person name="Boylan J."/>
            <person name="Ott S."/>
            <person name="Bowen H."/>
            <person name="Vavikolanu K."/>
            <person name="Mehta A."/>
            <person name="Aluvathingal J."/>
            <person name="Nadendla S."/>
            <person name="Lowell S."/>
            <person name="Myers T."/>
            <person name="Yan Y."/>
            <person name="Sichtig H."/>
        </authorList>
    </citation>
    <scope>NUCLEOTIDE SEQUENCE [LARGE SCALE GENOMIC DNA]</scope>
    <source>
        <strain evidence="1 2">FDAARGOS_890</strain>
    </source>
</reference>
<dbReference type="RefSeq" id="WP_133073856.1">
    <property type="nucleotide sequence ID" value="NZ_CP065748.1"/>
</dbReference>
<gene>
    <name evidence="1" type="ORF">I6G47_16040</name>
</gene>
<organism evidence="1 2">
    <name type="scientific">Delftia lacustris</name>
    <dbReference type="NCBI Taxonomy" id="558537"/>
    <lineage>
        <taxon>Bacteria</taxon>
        <taxon>Pseudomonadati</taxon>
        <taxon>Pseudomonadota</taxon>
        <taxon>Betaproteobacteria</taxon>
        <taxon>Burkholderiales</taxon>
        <taxon>Comamonadaceae</taxon>
        <taxon>Delftia</taxon>
    </lineage>
</organism>